<dbReference type="Pfam" id="PF01266">
    <property type="entry name" value="DAO"/>
    <property type="match status" value="1"/>
</dbReference>
<accession>A0ABT3CIW4</accession>
<dbReference type="InterPro" id="IPR036188">
    <property type="entry name" value="FAD/NAD-bd_sf"/>
</dbReference>
<reference evidence="2 3" key="1">
    <citation type="journal article" date="2022" name="BMC Genomics">
        <title>Comparative genome analysis of mycobacteria focusing on tRNA and non-coding RNA.</title>
        <authorList>
            <person name="Behra P.R.K."/>
            <person name="Pettersson B.M.F."/>
            <person name="Ramesh M."/>
            <person name="Das S."/>
            <person name="Dasgupta S."/>
            <person name="Kirsebom L.A."/>
        </authorList>
    </citation>
    <scope>NUCLEOTIDE SEQUENCE [LARGE SCALE GENOMIC DNA]</scope>
    <source>
        <strain evidence="2 3">DSM 44078</strain>
    </source>
</reference>
<dbReference type="InterPro" id="IPR006076">
    <property type="entry name" value="FAD-dep_OxRdtase"/>
</dbReference>
<proteinExistence type="predicted"/>
<keyword evidence="3" id="KW-1185">Reference proteome</keyword>
<dbReference type="EMBL" id="JACKTY010000041">
    <property type="protein sequence ID" value="MCV7229434.1"/>
    <property type="molecule type" value="Genomic_DNA"/>
</dbReference>
<dbReference type="Proteomes" id="UP001526201">
    <property type="component" value="Unassembled WGS sequence"/>
</dbReference>
<evidence type="ECO:0000313" key="3">
    <source>
        <dbReference type="Proteomes" id="UP001526201"/>
    </source>
</evidence>
<dbReference type="PANTHER" id="PTHR13847:SF285">
    <property type="entry name" value="FAD DEPENDENT OXIDOREDUCTASE DOMAIN-CONTAINING PROTEIN"/>
    <property type="match status" value="1"/>
</dbReference>
<evidence type="ECO:0000313" key="2">
    <source>
        <dbReference type="EMBL" id="MCV7229434.1"/>
    </source>
</evidence>
<protein>
    <submittedName>
        <fullName evidence="2">FAD-dependent oxidoreductase</fullName>
    </submittedName>
</protein>
<sequence>MVLSGEWTGDNEEIHEPHPVLPARSGGVTANGGVSFWWQQVGVPRPRPALGSSLDVDVAIVGAGYTGLWSAYYLKKAQPDLRIAVLEARFAGFGASGRNGGWLTNSITGGAAHLARAHGRAAATAQQRALNATVDEVIAVAASEGIDADIHKGGELNVAYTPAQHARLLADAQAAKKWPGTDVELLSGTDSAERINVAGTLGGLWHPHCARIHPVKLVRGLADVVERLGVTIYENTPVLGISRGRVDTVFGPVRAQRILRATEGFTANLRGEHRTWLPMNSSMIVTEPLPQDVWDSIGWQGRETLGDYAHVYMYAQRTADDRIAFGGRGVPYRYGSAVDSDGSTQTQAIAGLAALLRRFFPAACSAKIDHAWSGVLGVPRDWSAMVDYDRTTGLGYAGGYVGTGVTATNLAGRTLCDLVLARDTELTHLPWVGHRSRKWEIEPLRFIAVHGLYAAYRAADRAEQRGRTTSSPLARVADAVSGR</sequence>
<dbReference type="PANTHER" id="PTHR13847">
    <property type="entry name" value="SARCOSINE DEHYDROGENASE-RELATED"/>
    <property type="match status" value="1"/>
</dbReference>
<name>A0ABT3CIW4_9MYCO</name>
<evidence type="ECO:0000259" key="1">
    <source>
        <dbReference type="Pfam" id="PF01266"/>
    </source>
</evidence>
<gene>
    <name evidence="2" type="ORF">H7J73_25825</name>
</gene>
<feature type="domain" description="FAD dependent oxidoreductase" evidence="1">
    <location>
        <begin position="57"/>
        <end position="418"/>
    </location>
</feature>
<dbReference type="Gene3D" id="3.30.9.10">
    <property type="entry name" value="D-Amino Acid Oxidase, subunit A, domain 2"/>
    <property type="match status" value="1"/>
</dbReference>
<comment type="caution">
    <text evidence="2">The sequence shown here is derived from an EMBL/GenBank/DDBJ whole genome shotgun (WGS) entry which is preliminary data.</text>
</comment>
<dbReference type="SUPFAM" id="SSF51905">
    <property type="entry name" value="FAD/NAD(P)-binding domain"/>
    <property type="match status" value="1"/>
</dbReference>
<organism evidence="2 3">
    <name type="scientific">Mycolicibacterium komossense</name>
    <dbReference type="NCBI Taxonomy" id="1779"/>
    <lineage>
        <taxon>Bacteria</taxon>
        <taxon>Bacillati</taxon>
        <taxon>Actinomycetota</taxon>
        <taxon>Actinomycetes</taxon>
        <taxon>Mycobacteriales</taxon>
        <taxon>Mycobacteriaceae</taxon>
        <taxon>Mycolicibacterium</taxon>
    </lineage>
</organism>
<dbReference type="Gene3D" id="3.50.50.60">
    <property type="entry name" value="FAD/NAD(P)-binding domain"/>
    <property type="match status" value="1"/>
</dbReference>